<feature type="transmembrane region" description="Helical" evidence="1">
    <location>
        <begin position="12"/>
        <end position="33"/>
    </location>
</feature>
<keyword evidence="1" id="KW-0472">Membrane</keyword>
<feature type="transmembrane region" description="Helical" evidence="1">
    <location>
        <begin position="45"/>
        <end position="63"/>
    </location>
</feature>
<protein>
    <submittedName>
        <fullName evidence="2">Uncharacterized protein</fullName>
    </submittedName>
</protein>
<reference evidence="3" key="1">
    <citation type="journal article" date="2019" name="Int. J. Syst. Evol. Microbiol.">
        <title>The Global Catalogue of Microorganisms (GCM) 10K type strain sequencing project: providing services to taxonomists for standard genome sequencing and annotation.</title>
        <authorList>
            <consortium name="The Broad Institute Genomics Platform"/>
            <consortium name="The Broad Institute Genome Sequencing Center for Infectious Disease"/>
            <person name="Wu L."/>
            <person name="Ma J."/>
        </authorList>
    </citation>
    <scope>NUCLEOTIDE SEQUENCE [LARGE SCALE GENOMIC DNA]</scope>
    <source>
        <strain evidence="3">TISTR 1858</strain>
    </source>
</reference>
<keyword evidence="1" id="KW-1133">Transmembrane helix</keyword>
<dbReference type="RefSeq" id="WP_379560695.1">
    <property type="nucleotide sequence ID" value="NZ_JBHUMX010000009.1"/>
</dbReference>
<proteinExistence type="predicted"/>
<keyword evidence="1" id="KW-0812">Transmembrane</keyword>
<name>A0ABW5PXE2_9BACI</name>
<dbReference type="Proteomes" id="UP001597451">
    <property type="component" value="Unassembled WGS sequence"/>
</dbReference>
<organism evidence="2 3">
    <name type="scientific">Oceanobacillus kapialis</name>
    <dbReference type="NCBI Taxonomy" id="481353"/>
    <lineage>
        <taxon>Bacteria</taxon>
        <taxon>Bacillati</taxon>
        <taxon>Bacillota</taxon>
        <taxon>Bacilli</taxon>
        <taxon>Bacillales</taxon>
        <taxon>Bacillaceae</taxon>
        <taxon>Oceanobacillus</taxon>
    </lineage>
</organism>
<sequence>MDALKSTLDDIAMQLISLIVMIAIVMGVTALILSYIPLFKEIKNFLLVLAGLGATYVWFQITFM</sequence>
<evidence type="ECO:0000313" key="2">
    <source>
        <dbReference type="EMBL" id="MFD2628012.1"/>
    </source>
</evidence>
<keyword evidence="3" id="KW-1185">Reference proteome</keyword>
<gene>
    <name evidence="2" type="ORF">ACFSUN_04345</name>
</gene>
<dbReference type="EMBL" id="JBHUMX010000009">
    <property type="protein sequence ID" value="MFD2628012.1"/>
    <property type="molecule type" value="Genomic_DNA"/>
</dbReference>
<comment type="caution">
    <text evidence="2">The sequence shown here is derived from an EMBL/GenBank/DDBJ whole genome shotgun (WGS) entry which is preliminary data.</text>
</comment>
<evidence type="ECO:0000256" key="1">
    <source>
        <dbReference type="SAM" id="Phobius"/>
    </source>
</evidence>
<evidence type="ECO:0000313" key="3">
    <source>
        <dbReference type="Proteomes" id="UP001597451"/>
    </source>
</evidence>
<accession>A0ABW5PXE2</accession>